<reference evidence="12 13" key="1">
    <citation type="submission" date="2013-09" db="EMBL/GenBank/DDBJ databases">
        <title>Whole genome sequencing of Halarchaeum acidiphilum strain MH1-52-1.</title>
        <authorList>
            <person name="Shimane Y."/>
            <person name="Minegishi H."/>
            <person name="Nishi S."/>
            <person name="Echigo A."/>
            <person name="Shuto A."/>
            <person name="Konishi M."/>
            <person name="Ito T."/>
            <person name="Ohkuma M."/>
            <person name="Ohta Y."/>
            <person name="Nagano Y."/>
            <person name="Tsubouchi T."/>
            <person name="Mori K."/>
            <person name="Usui K."/>
            <person name="Kamekura M."/>
            <person name="Usami R."/>
            <person name="Takaki Y."/>
            <person name="Hatada Y."/>
        </authorList>
    </citation>
    <scope>NUCLEOTIDE SEQUENCE [LARGE SCALE GENOMIC DNA]</scope>
    <source>
        <strain evidence="12 13">JCM 16109</strain>
    </source>
</reference>
<evidence type="ECO:0000256" key="6">
    <source>
        <dbReference type="ARBA" id="ARBA00022801"/>
    </source>
</evidence>
<evidence type="ECO:0000313" key="13">
    <source>
        <dbReference type="Proteomes" id="UP000016986"/>
    </source>
</evidence>
<accession>U3AGE0</accession>
<dbReference type="InterPro" id="IPR001000">
    <property type="entry name" value="GH10_dom"/>
</dbReference>
<sequence>MDRRQFLAASTGLLAGCAGHGVPNRPSTASDDDRATLDDFPAFDPEPTSDWSRPEDPPAWERAADERIERHRRSDVTVEVVRDGDPVSDAAVRLRLQHHAHDFSTAYNVARHRSSDPGSPYRRWVHRLFNEAVFENAYKWRQWTSPHEQEHAHAVIDFLHAHDVEVAGAPVVWQRDDTDALPSAVWDAHEADDEERLRSLIDEHVRSLVGHNDRAHDVTDWILLNEQLGHHVLTDELSDAPPTRAPPLRRWFDIARDAAPDATLAVNDYDVLTCDRSHHRDRYATLVTYLLGGDAPPDEVGFQAHVMGPNERVSAAEQRRRLDRFADLGDLDLVVSEFDTPGIDDEEAAGDYLYRFLKTAYSHPASAGFRLWGYWDEQHWKNDAPLFRADWSKKQGYHAYADLVFEQWFTDARGTTDDAGEFATTADLGRYALRVADGTNAISDVRAVTDPDGETRLRVEL</sequence>
<keyword evidence="7" id="KW-0119">Carbohydrate metabolism</keyword>
<evidence type="ECO:0000256" key="4">
    <source>
        <dbReference type="ARBA" id="ARBA00022651"/>
    </source>
</evidence>
<keyword evidence="6 12" id="KW-0378">Hydrolase</keyword>
<name>U3AGE0_9EURY</name>
<dbReference type="OrthoDB" id="117332at2157"/>
<evidence type="ECO:0000259" key="11">
    <source>
        <dbReference type="PROSITE" id="PS51760"/>
    </source>
</evidence>
<evidence type="ECO:0000256" key="2">
    <source>
        <dbReference type="ARBA" id="ARBA00007495"/>
    </source>
</evidence>
<keyword evidence="13" id="KW-1185">Reference proteome</keyword>
<organism evidence="12 13">
    <name type="scientific">Halarchaeum acidiphilum MH1-52-1</name>
    <dbReference type="NCBI Taxonomy" id="1261545"/>
    <lineage>
        <taxon>Archaea</taxon>
        <taxon>Methanobacteriati</taxon>
        <taxon>Methanobacteriota</taxon>
        <taxon>Stenosarchaea group</taxon>
        <taxon>Halobacteria</taxon>
        <taxon>Halobacteriales</taxon>
        <taxon>Halobacteriaceae</taxon>
    </lineage>
</organism>
<dbReference type="Gene3D" id="3.20.20.80">
    <property type="entry name" value="Glycosidases"/>
    <property type="match status" value="1"/>
</dbReference>
<dbReference type="RefSeq" id="WP_020221829.1">
    <property type="nucleotide sequence ID" value="NZ_BANO01000108.1"/>
</dbReference>
<comment type="catalytic activity">
    <reaction evidence="1">
        <text>Endohydrolysis of (1-&gt;4)-beta-D-xylosidic linkages in xylans.</text>
        <dbReference type="EC" id="3.2.1.8"/>
    </reaction>
</comment>
<feature type="region of interest" description="Disordered" evidence="10">
    <location>
        <begin position="15"/>
        <end position="58"/>
    </location>
</feature>
<evidence type="ECO:0000256" key="7">
    <source>
        <dbReference type="ARBA" id="ARBA00023277"/>
    </source>
</evidence>
<dbReference type="SUPFAM" id="SSF51445">
    <property type="entry name" value="(Trans)glycosidases"/>
    <property type="match status" value="1"/>
</dbReference>
<gene>
    <name evidence="12" type="ORF">MBEHAL_2608</name>
</gene>
<keyword evidence="9" id="KW-0624">Polysaccharide degradation</keyword>
<evidence type="ECO:0000313" key="12">
    <source>
        <dbReference type="EMBL" id="GAD53848.1"/>
    </source>
</evidence>
<evidence type="ECO:0000256" key="9">
    <source>
        <dbReference type="ARBA" id="ARBA00023326"/>
    </source>
</evidence>
<protein>
    <recommendedName>
        <fullName evidence="3">endo-1,4-beta-xylanase</fullName>
        <ecNumber evidence="3">3.2.1.8</ecNumber>
    </recommendedName>
</protein>
<proteinExistence type="inferred from homology"/>
<evidence type="ECO:0000256" key="10">
    <source>
        <dbReference type="SAM" id="MobiDB-lite"/>
    </source>
</evidence>
<keyword evidence="5" id="KW-0732">Signal</keyword>
<keyword evidence="4 12" id="KW-0858">Xylan degradation</keyword>
<dbReference type="PROSITE" id="PS51760">
    <property type="entry name" value="GH10_2"/>
    <property type="match status" value="1"/>
</dbReference>
<dbReference type="Proteomes" id="UP000016986">
    <property type="component" value="Unassembled WGS sequence"/>
</dbReference>
<dbReference type="InterPro" id="IPR017853">
    <property type="entry name" value="GH"/>
</dbReference>
<dbReference type="AlphaFoldDB" id="U3AGE0"/>
<dbReference type="PROSITE" id="PS51257">
    <property type="entry name" value="PROKAR_LIPOPROTEIN"/>
    <property type="match status" value="1"/>
</dbReference>
<comment type="similarity">
    <text evidence="2">Belongs to the glycosyl hydrolase 10 (cellulase F) family.</text>
</comment>
<evidence type="ECO:0000256" key="1">
    <source>
        <dbReference type="ARBA" id="ARBA00000681"/>
    </source>
</evidence>
<comment type="caution">
    <text evidence="12">The sequence shown here is derived from an EMBL/GenBank/DDBJ whole genome shotgun (WGS) entry which is preliminary data.</text>
</comment>
<dbReference type="GO" id="GO:0031176">
    <property type="term" value="F:endo-1,4-beta-xylanase activity"/>
    <property type="evidence" value="ECO:0007669"/>
    <property type="project" value="UniProtKB-EC"/>
</dbReference>
<evidence type="ECO:0000256" key="8">
    <source>
        <dbReference type="ARBA" id="ARBA00023295"/>
    </source>
</evidence>
<dbReference type="GO" id="GO:0045493">
    <property type="term" value="P:xylan catabolic process"/>
    <property type="evidence" value="ECO:0007669"/>
    <property type="project" value="UniProtKB-KW"/>
</dbReference>
<evidence type="ECO:0000256" key="3">
    <source>
        <dbReference type="ARBA" id="ARBA00012590"/>
    </source>
</evidence>
<dbReference type="EMBL" id="BATA01000113">
    <property type="protein sequence ID" value="GAD53848.1"/>
    <property type="molecule type" value="Genomic_DNA"/>
</dbReference>
<dbReference type="EC" id="3.2.1.8" evidence="3"/>
<dbReference type="InterPro" id="IPR044846">
    <property type="entry name" value="GH10"/>
</dbReference>
<evidence type="ECO:0000256" key="5">
    <source>
        <dbReference type="ARBA" id="ARBA00022729"/>
    </source>
</evidence>
<dbReference type="PANTHER" id="PTHR31490">
    <property type="entry name" value="GLYCOSYL HYDROLASE"/>
    <property type="match status" value="1"/>
</dbReference>
<dbReference type="eggNOG" id="arCOG07455">
    <property type="taxonomic scope" value="Archaea"/>
</dbReference>
<feature type="domain" description="GH10" evidence="11">
    <location>
        <begin position="88"/>
        <end position="403"/>
    </location>
</feature>
<dbReference type="PANTHER" id="PTHR31490:SF88">
    <property type="entry name" value="BETA-XYLANASE"/>
    <property type="match status" value="1"/>
</dbReference>
<keyword evidence="8 12" id="KW-0326">Glycosidase</keyword>
<dbReference type="Pfam" id="PF00331">
    <property type="entry name" value="Glyco_hydro_10"/>
    <property type="match status" value="1"/>
</dbReference>